<dbReference type="EMBL" id="CP040602">
    <property type="protein sequence ID" value="QCU89650.1"/>
    <property type="molecule type" value="Genomic_DNA"/>
</dbReference>
<evidence type="ECO:0008006" key="7">
    <source>
        <dbReference type="Google" id="ProtNLM"/>
    </source>
</evidence>
<evidence type="ECO:0000256" key="2">
    <source>
        <dbReference type="ARBA" id="ARBA00022679"/>
    </source>
</evidence>
<proteinExistence type="predicted"/>
<reference evidence="5 6" key="1">
    <citation type="submission" date="2019-05" db="EMBL/GenBank/DDBJ databases">
        <title>Thiomicrorhabdus sediminis sp. nov, a novel sulfur-oxidizing bacterium isolated from coastal sediment.</title>
        <authorList>
            <person name="Liu X."/>
        </authorList>
    </citation>
    <scope>NUCLEOTIDE SEQUENCE [LARGE SCALE GENOMIC DNA]</scope>
    <source>
        <strain evidence="5 6">G1</strain>
    </source>
</reference>
<keyword evidence="1" id="KW-0489">Methyltransferase</keyword>
<feature type="transmembrane region" description="Helical" evidence="4">
    <location>
        <begin position="38"/>
        <end position="59"/>
    </location>
</feature>
<keyword evidence="6" id="KW-1185">Reference proteome</keyword>
<evidence type="ECO:0000256" key="4">
    <source>
        <dbReference type="SAM" id="Phobius"/>
    </source>
</evidence>
<keyword evidence="4" id="KW-1133">Transmembrane helix</keyword>
<evidence type="ECO:0000313" key="5">
    <source>
        <dbReference type="EMBL" id="QCU89650.1"/>
    </source>
</evidence>
<keyword evidence="2" id="KW-0808">Transferase</keyword>
<dbReference type="SUPFAM" id="SSF53335">
    <property type="entry name" value="S-adenosyl-L-methionine-dependent methyltransferases"/>
    <property type="match status" value="1"/>
</dbReference>
<dbReference type="PANTHER" id="PTHR13610:SF9">
    <property type="entry name" value="FI06469P"/>
    <property type="match status" value="1"/>
</dbReference>
<dbReference type="PANTHER" id="PTHR13610">
    <property type="entry name" value="METHYLTRANSFERASE DOMAIN-CONTAINING PROTEIN"/>
    <property type="match status" value="1"/>
</dbReference>
<keyword evidence="4" id="KW-0472">Membrane</keyword>
<evidence type="ECO:0000256" key="3">
    <source>
        <dbReference type="ARBA" id="ARBA00022691"/>
    </source>
</evidence>
<evidence type="ECO:0000313" key="6">
    <source>
        <dbReference type="Proteomes" id="UP000304864"/>
    </source>
</evidence>
<dbReference type="AlphaFoldDB" id="A0A4P9K5C0"/>
<keyword evidence="4" id="KW-0812">Transmembrane</keyword>
<protein>
    <recommendedName>
        <fullName evidence="7">Class I SAM-dependent methyltransferase</fullName>
    </recommendedName>
</protein>
<evidence type="ECO:0000256" key="1">
    <source>
        <dbReference type="ARBA" id="ARBA00022603"/>
    </source>
</evidence>
<gene>
    <name evidence="5" type="ORF">FE785_02855</name>
</gene>
<dbReference type="GO" id="GO:0016279">
    <property type="term" value="F:protein-lysine N-methyltransferase activity"/>
    <property type="evidence" value="ECO:0007669"/>
    <property type="project" value="InterPro"/>
</dbReference>
<dbReference type="InterPro" id="IPR029063">
    <property type="entry name" value="SAM-dependent_MTases_sf"/>
</dbReference>
<dbReference type="GO" id="GO:0032259">
    <property type="term" value="P:methylation"/>
    <property type="evidence" value="ECO:0007669"/>
    <property type="project" value="UniProtKB-KW"/>
</dbReference>
<dbReference type="KEGG" id="thig:FE785_02855"/>
<accession>A0A4P9K5C0</accession>
<name>A0A4P9K5C0_9GAMM</name>
<dbReference type="Gene3D" id="3.40.50.150">
    <property type="entry name" value="Vaccinia Virus protein VP39"/>
    <property type="match status" value="1"/>
</dbReference>
<keyword evidence="3" id="KW-0949">S-adenosyl-L-methionine</keyword>
<dbReference type="RefSeq" id="WP_138564219.1">
    <property type="nucleotide sequence ID" value="NZ_CP040602.1"/>
</dbReference>
<feature type="transmembrane region" description="Helical" evidence="4">
    <location>
        <begin position="71"/>
        <end position="97"/>
    </location>
</feature>
<dbReference type="InterPro" id="IPR026170">
    <property type="entry name" value="FAM173A/B"/>
</dbReference>
<organism evidence="5 6">
    <name type="scientific">Thiomicrorhabdus sediminis</name>
    <dbReference type="NCBI Taxonomy" id="2580412"/>
    <lineage>
        <taxon>Bacteria</taxon>
        <taxon>Pseudomonadati</taxon>
        <taxon>Pseudomonadota</taxon>
        <taxon>Gammaproteobacteria</taxon>
        <taxon>Thiotrichales</taxon>
        <taxon>Piscirickettsiaceae</taxon>
        <taxon>Thiomicrorhabdus</taxon>
    </lineage>
</organism>
<dbReference type="OrthoDB" id="5611641at2"/>
<feature type="transmembrane region" description="Helical" evidence="4">
    <location>
        <begin position="7"/>
        <end position="32"/>
    </location>
</feature>
<sequence length="251" mass="28632">MAKLPKIFIALAIQLLVLLFMAVSVYVAPIVVEPPYPYWLLVILQGLFSALLVTPFGLPKWWRLIQFLLPLGLYGAILVQFNPIWVLVIFIAVWLVFSNVFGDRVPLYLTNSSTRQALLKFIKPRQSIHFLDLGSGLGSNVAFMAQQKGVLNSHGVETAPLPYLFSKLYCFFRGGEIFAMDIWKTQLSYYDVVYAFLSPQPMPELWLKVKDEMRPGTVFISNSFAVPDIEPSEVWQLNDARQTTLYIYNID</sequence>
<dbReference type="Proteomes" id="UP000304864">
    <property type="component" value="Chromosome"/>
</dbReference>